<dbReference type="EMBL" id="JAXAVU010000016">
    <property type="protein sequence ID" value="MDX8148705.1"/>
    <property type="molecule type" value="Genomic_DNA"/>
</dbReference>
<keyword evidence="3" id="KW-1185">Reference proteome</keyword>
<name>A0ABU4VA77_9PSEU</name>
<feature type="signal peptide" evidence="1">
    <location>
        <begin position="1"/>
        <end position="26"/>
    </location>
</feature>
<reference evidence="2 3" key="1">
    <citation type="submission" date="2023-11" db="EMBL/GenBank/DDBJ databases">
        <title>Lentzea sokolovensis, sp. nov., Lentzea kristufkii, sp. nov., and Lentzea miocenensis, sp. nov., rare actinobacteria from Sokolov Coal Basin, Miocene lacustrine sediment, Czech Republic.</title>
        <authorList>
            <person name="Lara A."/>
            <person name="Kotroba L."/>
            <person name="Nouioui I."/>
            <person name="Neumann-Schaal M."/>
            <person name="Mast Y."/>
            <person name="Chronakova A."/>
        </authorList>
    </citation>
    <scope>NUCLEOTIDE SEQUENCE [LARGE SCALE GENOMIC DNA]</scope>
    <source>
        <strain evidence="2 3">BCCO 10_0061</strain>
    </source>
</reference>
<dbReference type="Proteomes" id="UP001285352">
    <property type="component" value="Unassembled WGS sequence"/>
</dbReference>
<comment type="caution">
    <text evidence="2">The sequence shown here is derived from an EMBL/GenBank/DDBJ whole genome shotgun (WGS) entry which is preliminary data.</text>
</comment>
<organism evidence="2 3">
    <name type="scientific">Lentzea sokolovensis</name>
    <dbReference type="NCBI Taxonomy" id="3095429"/>
    <lineage>
        <taxon>Bacteria</taxon>
        <taxon>Bacillati</taxon>
        <taxon>Actinomycetota</taxon>
        <taxon>Actinomycetes</taxon>
        <taxon>Pseudonocardiales</taxon>
        <taxon>Pseudonocardiaceae</taxon>
        <taxon>Lentzea</taxon>
    </lineage>
</organism>
<protein>
    <recommendedName>
        <fullName evidence="4">YkuD domain-containing protein</fullName>
    </recommendedName>
</protein>
<evidence type="ECO:0000256" key="1">
    <source>
        <dbReference type="SAM" id="SignalP"/>
    </source>
</evidence>
<evidence type="ECO:0000313" key="3">
    <source>
        <dbReference type="Proteomes" id="UP001285352"/>
    </source>
</evidence>
<keyword evidence="1" id="KW-0732">Signal</keyword>
<evidence type="ECO:0000313" key="2">
    <source>
        <dbReference type="EMBL" id="MDX8148705.1"/>
    </source>
</evidence>
<gene>
    <name evidence="2" type="ORF">SK854_41770</name>
</gene>
<feature type="chain" id="PRO_5046196919" description="YkuD domain-containing protein" evidence="1">
    <location>
        <begin position="27"/>
        <end position="177"/>
    </location>
</feature>
<accession>A0ABU4VA77</accession>
<dbReference type="RefSeq" id="WP_319980680.1">
    <property type="nucleotide sequence ID" value="NZ_JAXAVU010000016.1"/>
</dbReference>
<evidence type="ECO:0008006" key="4">
    <source>
        <dbReference type="Google" id="ProtNLM"/>
    </source>
</evidence>
<proteinExistence type="predicted"/>
<sequence>MKLLTSALALAASALLVFTGAGSAGADEALDLSEVPAGALAVKDNSGNVVELVDVEPNYVAVDDVSIRSGKSCTSVYNCVEVLGSGLRVDSFKGRTAMSYPEESKKYHFEMWIGTSWHKNTPDKTWDGTIWPGYVDSGWVTANHTAPRSVGACSRLWLKRQAQWVSYYPPACLLLTR</sequence>